<accession>A0A1X0NM65</accession>
<keyword evidence="3" id="KW-0328">Glycosyltransferase</keyword>
<evidence type="ECO:0000256" key="2">
    <source>
        <dbReference type="ARBA" id="ARBA00022679"/>
    </source>
</evidence>
<reference evidence="3 4" key="1">
    <citation type="submission" date="2017-03" db="EMBL/GenBank/DDBJ databases">
        <title>An alternative strategy for trypanosome survival in the mammalian bloodstream revealed through genome and transcriptome analysis of the ubiquitous bovine parasite Trypanosoma (Megatrypanum) theileri.</title>
        <authorList>
            <person name="Kelly S."/>
            <person name="Ivens A."/>
            <person name="Mott A."/>
            <person name="O'Neill E."/>
            <person name="Emms D."/>
            <person name="Macleod O."/>
            <person name="Voorheis P."/>
            <person name="Matthews J."/>
            <person name="Matthews K."/>
            <person name="Carrington M."/>
        </authorList>
    </citation>
    <scope>NUCLEOTIDE SEQUENCE [LARGE SCALE GENOMIC DNA]</scope>
    <source>
        <strain evidence="3">Edinburgh</strain>
    </source>
</reference>
<keyword evidence="2 3" id="KW-0808">Transferase</keyword>
<dbReference type="InterPro" id="IPR029044">
    <property type="entry name" value="Nucleotide-diphossugar_trans"/>
</dbReference>
<dbReference type="VEuPathDB" id="TriTrypDB:TM35_000321300"/>
<dbReference type="GeneID" id="39988537"/>
<dbReference type="RefSeq" id="XP_028879881.1">
    <property type="nucleotide sequence ID" value="XM_029028757.1"/>
</dbReference>
<gene>
    <name evidence="3" type="ORF">TM35_000321300</name>
</gene>
<evidence type="ECO:0000313" key="3">
    <source>
        <dbReference type="EMBL" id="ORC85815.1"/>
    </source>
</evidence>
<dbReference type="GO" id="GO:0000026">
    <property type="term" value="F:alpha-1,2-mannosyltransferase activity"/>
    <property type="evidence" value="ECO:0007669"/>
    <property type="project" value="TreeGrafter"/>
</dbReference>
<comment type="caution">
    <text evidence="3">The sequence shown here is derived from an EMBL/GenBank/DDBJ whole genome shotgun (WGS) entry which is preliminary data.</text>
</comment>
<dbReference type="PANTHER" id="PTHR31121:SF6">
    <property type="entry name" value="ALPHA-1,2 MANNOSYLTRANSFERASE KTR1"/>
    <property type="match status" value="1"/>
</dbReference>
<keyword evidence="4" id="KW-1185">Reference proteome</keyword>
<dbReference type="AlphaFoldDB" id="A0A1X0NM65"/>
<evidence type="ECO:0000256" key="1">
    <source>
        <dbReference type="ARBA" id="ARBA00007677"/>
    </source>
</evidence>
<dbReference type="Gene3D" id="3.90.550.10">
    <property type="entry name" value="Spore Coat Polysaccharide Biosynthesis Protein SpsA, Chain A"/>
    <property type="match status" value="1"/>
</dbReference>
<dbReference type="GO" id="GO:0006487">
    <property type="term" value="P:protein N-linked glycosylation"/>
    <property type="evidence" value="ECO:0007669"/>
    <property type="project" value="TreeGrafter"/>
</dbReference>
<dbReference type="SUPFAM" id="SSF53448">
    <property type="entry name" value="Nucleotide-diphospho-sugar transferases"/>
    <property type="match status" value="1"/>
</dbReference>
<proteinExistence type="inferred from homology"/>
<dbReference type="OrthoDB" id="243757at2759"/>
<protein>
    <submittedName>
        <fullName evidence="3">Alpha-1,2-mannosyltransferase</fullName>
    </submittedName>
</protein>
<dbReference type="GO" id="GO:0016020">
    <property type="term" value="C:membrane"/>
    <property type="evidence" value="ECO:0007669"/>
    <property type="project" value="InterPro"/>
</dbReference>
<dbReference type="GO" id="GO:0000032">
    <property type="term" value="P:cell wall mannoprotein biosynthetic process"/>
    <property type="evidence" value="ECO:0007669"/>
    <property type="project" value="TreeGrafter"/>
</dbReference>
<dbReference type="PANTHER" id="PTHR31121">
    <property type="entry name" value="ALPHA-1,2 MANNOSYLTRANSFERASE KTR1"/>
    <property type="match status" value="1"/>
</dbReference>
<sequence length="332" mass="38900">MVVFSFFLCYAPFEAVRTVETLDGNRVLATCPRFSPVRGSVNGVILILIGKSTDRFVSDMLPRLEAYFLKNYSYPVHIFHENLSDDVRLAITAAIPSAYRVELEDVSRFWNTLPDGISEDQLRTWMSTGSQRKTQGRGYRIMCRFWAGLVWQLPSLDAYDYYWRLDDDSFLTTYVPCDVFQVMQLHQCSYGYMYIKKDPPSVTKDLWTTFQRWAYSTLTQEEISVITDKFVTGNETLGKKKFRAFMYYNNFEIGTIALKRHLLYTSMFRFLDEEEPRGIMQYRWGDAPIHTLGVEVVMHRMGWKKCKFPDAFGGYIHKPRKPLPVLPRREVK</sequence>
<comment type="similarity">
    <text evidence="1">Belongs to the glycosyltransferase 15 family.</text>
</comment>
<dbReference type="Pfam" id="PF01793">
    <property type="entry name" value="Glyco_transf_15"/>
    <property type="match status" value="1"/>
</dbReference>
<dbReference type="InterPro" id="IPR002685">
    <property type="entry name" value="Glyco_trans_15"/>
</dbReference>
<dbReference type="GO" id="GO:0005794">
    <property type="term" value="C:Golgi apparatus"/>
    <property type="evidence" value="ECO:0007669"/>
    <property type="project" value="TreeGrafter"/>
</dbReference>
<evidence type="ECO:0000313" key="4">
    <source>
        <dbReference type="Proteomes" id="UP000192257"/>
    </source>
</evidence>
<name>A0A1X0NM65_9TRYP</name>
<dbReference type="EMBL" id="NBCO01000032">
    <property type="protein sequence ID" value="ORC85815.1"/>
    <property type="molecule type" value="Genomic_DNA"/>
</dbReference>
<dbReference type="Proteomes" id="UP000192257">
    <property type="component" value="Unassembled WGS sequence"/>
</dbReference>
<organism evidence="3 4">
    <name type="scientific">Trypanosoma theileri</name>
    <dbReference type="NCBI Taxonomy" id="67003"/>
    <lineage>
        <taxon>Eukaryota</taxon>
        <taxon>Discoba</taxon>
        <taxon>Euglenozoa</taxon>
        <taxon>Kinetoplastea</taxon>
        <taxon>Metakinetoplastina</taxon>
        <taxon>Trypanosomatida</taxon>
        <taxon>Trypanosomatidae</taxon>
        <taxon>Trypanosoma</taxon>
    </lineage>
</organism>